<evidence type="ECO:0000313" key="2">
    <source>
        <dbReference type="EMBL" id="CEK27815.1"/>
    </source>
</evidence>
<dbReference type="AlphaFoldDB" id="A0A0A8VE29"/>
<sequence>MKKEPSPITVDDYQSGIGDAHFALVVLLATSGMLVVITLAVILWIV</sequence>
<protein>
    <submittedName>
        <fullName evidence="2">Uncharacterized protein</fullName>
    </submittedName>
</protein>
<dbReference type="RefSeq" id="WP_004721376.1">
    <property type="nucleotide sequence ID" value="NZ_CABIHR010000025.1"/>
</dbReference>
<dbReference type="EMBL" id="LN681231">
    <property type="protein sequence ID" value="CEK27815.1"/>
    <property type="molecule type" value="Genomic_DNA"/>
</dbReference>
<name>A0A0A8VE29_YERRU</name>
<accession>A0A0A8VE29</accession>
<feature type="transmembrane region" description="Helical" evidence="1">
    <location>
        <begin position="20"/>
        <end position="45"/>
    </location>
</feature>
<organism evidence="2">
    <name type="scientific">Yersinia ruckeri</name>
    <dbReference type="NCBI Taxonomy" id="29486"/>
    <lineage>
        <taxon>Bacteria</taxon>
        <taxon>Pseudomonadati</taxon>
        <taxon>Pseudomonadota</taxon>
        <taxon>Gammaproteobacteria</taxon>
        <taxon>Enterobacterales</taxon>
        <taxon>Yersiniaceae</taxon>
        <taxon>Yersinia</taxon>
    </lineage>
</organism>
<dbReference type="GeneID" id="66879738"/>
<evidence type="ECO:0000256" key="1">
    <source>
        <dbReference type="SAM" id="Phobius"/>
    </source>
</evidence>
<keyword evidence="1" id="KW-0812">Transmembrane</keyword>
<keyword evidence="1" id="KW-0472">Membrane</keyword>
<proteinExistence type="predicted"/>
<gene>
    <name evidence="2" type="ORF">CSF007_10325</name>
</gene>
<reference evidence="2" key="1">
    <citation type="journal article" date="2015" name="Genome Announc.">
        <title>Complete Genome Sequence of Yersinia ruckeri Strain CSF007-82, Etiologic Agent of Red Mouth Disease in Salmonid Fish.</title>
        <authorList>
            <person name="Nelson M.C."/>
            <person name="LaPatra S.E."/>
            <person name="Welch T.J."/>
            <person name="Graf J."/>
        </authorList>
    </citation>
    <scope>NUCLEOTIDE SEQUENCE</scope>
    <source>
        <strain evidence="2">CSF007-82</strain>
    </source>
</reference>
<keyword evidence="1" id="KW-1133">Transmembrane helix</keyword>